<dbReference type="GO" id="GO:0008324">
    <property type="term" value="F:monoatomic cation transmembrane transporter activity"/>
    <property type="evidence" value="ECO:0007669"/>
    <property type="project" value="InterPro"/>
</dbReference>
<evidence type="ECO:0000256" key="7">
    <source>
        <dbReference type="SAM" id="Phobius"/>
    </source>
</evidence>
<dbReference type="InterPro" id="IPR036837">
    <property type="entry name" value="Cation_efflux_CTD_sf"/>
</dbReference>
<feature type="transmembrane region" description="Helical" evidence="7">
    <location>
        <begin position="21"/>
        <end position="42"/>
    </location>
</feature>
<dbReference type="AlphaFoldDB" id="A0A9D2KTU0"/>
<dbReference type="Pfam" id="PF16916">
    <property type="entry name" value="ZT_dimer"/>
    <property type="match status" value="1"/>
</dbReference>
<evidence type="ECO:0000313" key="11">
    <source>
        <dbReference type="Proteomes" id="UP000823862"/>
    </source>
</evidence>
<evidence type="ECO:0000313" key="10">
    <source>
        <dbReference type="EMBL" id="HJA84662.1"/>
    </source>
</evidence>
<evidence type="ECO:0000256" key="2">
    <source>
        <dbReference type="ARBA" id="ARBA00008114"/>
    </source>
</evidence>
<dbReference type="InterPro" id="IPR027470">
    <property type="entry name" value="Cation_efflux_CTD"/>
</dbReference>
<protein>
    <submittedName>
        <fullName evidence="10">Cation diffusion facilitator family transporter</fullName>
    </submittedName>
</protein>
<feature type="domain" description="Cation efflux protein cytoplasmic" evidence="9">
    <location>
        <begin position="226"/>
        <end position="303"/>
    </location>
</feature>
<comment type="similarity">
    <text evidence="2">Belongs to the cation diffusion facilitator (CDF) transporter (TC 2.A.4) family.</text>
</comment>
<evidence type="ECO:0000259" key="8">
    <source>
        <dbReference type="Pfam" id="PF01545"/>
    </source>
</evidence>
<dbReference type="FunFam" id="1.20.1510.10:FF:000006">
    <property type="entry name" value="Divalent cation efflux transporter"/>
    <property type="match status" value="1"/>
</dbReference>
<dbReference type="PANTHER" id="PTHR43840:SF15">
    <property type="entry name" value="MITOCHONDRIAL METAL TRANSPORTER 1-RELATED"/>
    <property type="match status" value="1"/>
</dbReference>
<dbReference type="InterPro" id="IPR058533">
    <property type="entry name" value="Cation_efflux_TM"/>
</dbReference>
<name>A0A9D2KTU0_9BACE</name>
<keyword evidence="5 7" id="KW-1133">Transmembrane helix</keyword>
<accession>A0A9D2KTU0</accession>
<keyword evidence="3" id="KW-0813">Transport</keyword>
<dbReference type="InterPro" id="IPR050291">
    <property type="entry name" value="CDF_Transporter"/>
</dbReference>
<dbReference type="Proteomes" id="UP000823862">
    <property type="component" value="Unassembled WGS sequence"/>
</dbReference>
<evidence type="ECO:0000256" key="3">
    <source>
        <dbReference type="ARBA" id="ARBA00022448"/>
    </source>
</evidence>
<feature type="transmembrane region" description="Helical" evidence="7">
    <location>
        <begin position="90"/>
        <end position="108"/>
    </location>
</feature>
<feature type="transmembrane region" description="Helical" evidence="7">
    <location>
        <begin position="128"/>
        <end position="150"/>
    </location>
</feature>
<reference evidence="10" key="1">
    <citation type="journal article" date="2021" name="PeerJ">
        <title>Extensive microbial diversity within the chicken gut microbiome revealed by metagenomics and culture.</title>
        <authorList>
            <person name="Gilroy R."/>
            <person name="Ravi A."/>
            <person name="Getino M."/>
            <person name="Pursley I."/>
            <person name="Horton D.L."/>
            <person name="Alikhan N.F."/>
            <person name="Baker D."/>
            <person name="Gharbi K."/>
            <person name="Hall N."/>
            <person name="Watson M."/>
            <person name="Adriaenssens E.M."/>
            <person name="Foster-Nyarko E."/>
            <person name="Jarju S."/>
            <person name="Secka A."/>
            <person name="Antonio M."/>
            <person name="Oren A."/>
            <person name="Chaudhuri R.R."/>
            <person name="La Ragione R."/>
            <person name="Hildebrand F."/>
            <person name="Pallen M.J."/>
        </authorList>
    </citation>
    <scope>NUCLEOTIDE SEQUENCE</scope>
    <source>
        <strain evidence="10">ChiHjej12B11-9795</strain>
    </source>
</reference>
<evidence type="ECO:0000256" key="4">
    <source>
        <dbReference type="ARBA" id="ARBA00022692"/>
    </source>
</evidence>
<dbReference type="SUPFAM" id="SSF160240">
    <property type="entry name" value="Cation efflux protein cytoplasmic domain-like"/>
    <property type="match status" value="1"/>
</dbReference>
<organism evidence="10 11">
    <name type="scientific">Candidatus Bacteroides avicola</name>
    <dbReference type="NCBI Taxonomy" id="2838468"/>
    <lineage>
        <taxon>Bacteria</taxon>
        <taxon>Pseudomonadati</taxon>
        <taxon>Bacteroidota</taxon>
        <taxon>Bacteroidia</taxon>
        <taxon>Bacteroidales</taxon>
        <taxon>Bacteroidaceae</taxon>
        <taxon>Bacteroides</taxon>
    </lineage>
</organism>
<dbReference type="InterPro" id="IPR002524">
    <property type="entry name" value="Cation_efflux"/>
</dbReference>
<dbReference type="Gene3D" id="3.30.70.1350">
    <property type="entry name" value="Cation efflux protein, cytoplasmic domain"/>
    <property type="match status" value="1"/>
</dbReference>
<proteinExistence type="inferred from homology"/>
<gene>
    <name evidence="10" type="ORF">H9950_00420</name>
</gene>
<dbReference type="Pfam" id="PF01545">
    <property type="entry name" value="Cation_efflux"/>
    <property type="match status" value="1"/>
</dbReference>
<dbReference type="GO" id="GO:0016020">
    <property type="term" value="C:membrane"/>
    <property type="evidence" value="ECO:0007669"/>
    <property type="project" value="UniProtKB-SubCell"/>
</dbReference>
<keyword evidence="4 7" id="KW-0812">Transmembrane</keyword>
<evidence type="ECO:0000256" key="5">
    <source>
        <dbReference type="ARBA" id="ARBA00022989"/>
    </source>
</evidence>
<evidence type="ECO:0000259" key="9">
    <source>
        <dbReference type="Pfam" id="PF16916"/>
    </source>
</evidence>
<dbReference type="Gene3D" id="1.20.1510.10">
    <property type="entry name" value="Cation efflux protein transmembrane domain"/>
    <property type="match status" value="1"/>
</dbReference>
<reference evidence="10" key="2">
    <citation type="submission" date="2021-04" db="EMBL/GenBank/DDBJ databases">
        <authorList>
            <person name="Gilroy R."/>
        </authorList>
    </citation>
    <scope>NUCLEOTIDE SEQUENCE</scope>
    <source>
        <strain evidence="10">ChiHjej12B11-9795</strain>
    </source>
</reference>
<dbReference type="InterPro" id="IPR027469">
    <property type="entry name" value="Cation_efflux_TMD_sf"/>
</dbReference>
<evidence type="ECO:0000256" key="6">
    <source>
        <dbReference type="ARBA" id="ARBA00023136"/>
    </source>
</evidence>
<sequence>MDTEKVQTEENTRREREIYRVTLSGSVVNFVLLLFKFFAGIVGHSAAMIADAVHSLSDFVTDIIVLVFVRISSKPEDEGHDYGHGKYETLATALIGLCLFVVGVGIFWNGAQSIWHVIGGGTLPEPGMLALAAAVISIVSKEILYQYTVYVGRKVQSQAVVANAWHHRSDAFSSIGTALGIGGAILLGDSWRVLDPIAAVVVSFFIVKVSVKLLVPSLNELLEKSLPAEVENKINGIVLSYPGVTSPHHLRTRRIGNSYSIDLHVRMDGQLSLEEAHRRATAIEDRLREEFGKGTYISIHVEPIKSNPLTGESGTR</sequence>
<evidence type="ECO:0000256" key="1">
    <source>
        <dbReference type="ARBA" id="ARBA00004141"/>
    </source>
</evidence>
<comment type="subcellular location">
    <subcellularLocation>
        <location evidence="1">Membrane</location>
        <topology evidence="1">Multi-pass membrane protein</topology>
    </subcellularLocation>
</comment>
<comment type="caution">
    <text evidence="10">The sequence shown here is derived from an EMBL/GenBank/DDBJ whole genome shotgun (WGS) entry which is preliminary data.</text>
</comment>
<dbReference type="PANTHER" id="PTHR43840">
    <property type="entry name" value="MITOCHONDRIAL METAL TRANSPORTER 1-RELATED"/>
    <property type="match status" value="1"/>
</dbReference>
<dbReference type="NCBIfam" id="TIGR01297">
    <property type="entry name" value="CDF"/>
    <property type="match status" value="1"/>
</dbReference>
<dbReference type="SUPFAM" id="SSF161111">
    <property type="entry name" value="Cation efflux protein transmembrane domain-like"/>
    <property type="match status" value="1"/>
</dbReference>
<keyword evidence="6 7" id="KW-0472">Membrane</keyword>
<feature type="domain" description="Cation efflux protein transmembrane" evidence="8">
    <location>
        <begin position="26"/>
        <end position="222"/>
    </location>
</feature>
<dbReference type="EMBL" id="DWZI01000002">
    <property type="protein sequence ID" value="HJA84662.1"/>
    <property type="molecule type" value="Genomic_DNA"/>
</dbReference>